<name>A0A7W8QKC8_9ACTN</name>
<dbReference type="AlphaFoldDB" id="A0A7W8QKC8"/>
<proteinExistence type="predicted"/>
<keyword evidence="1" id="KW-0472">Membrane</keyword>
<feature type="transmembrane region" description="Helical" evidence="1">
    <location>
        <begin position="15"/>
        <end position="34"/>
    </location>
</feature>
<evidence type="ECO:0000313" key="2">
    <source>
        <dbReference type="EMBL" id="MBB5432058.1"/>
    </source>
</evidence>
<organism evidence="2 3">
    <name type="scientific">Nocardiopsis composta</name>
    <dbReference type="NCBI Taxonomy" id="157465"/>
    <lineage>
        <taxon>Bacteria</taxon>
        <taxon>Bacillati</taxon>
        <taxon>Actinomycetota</taxon>
        <taxon>Actinomycetes</taxon>
        <taxon>Streptosporangiales</taxon>
        <taxon>Nocardiopsidaceae</taxon>
        <taxon>Nocardiopsis</taxon>
    </lineage>
</organism>
<evidence type="ECO:0000256" key="1">
    <source>
        <dbReference type="SAM" id="Phobius"/>
    </source>
</evidence>
<dbReference type="RefSeq" id="WP_184391674.1">
    <property type="nucleotide sequence ID" value="NZ_BAAAJD010000035.1"/>
</dbReference>
<keyword evidence="3" id="KW-1185">Reference proteome</keyword>
<gene>
    <name evidence="2" type="ORF">HDA36_002142</name>
</gene>
<dbReference type="Proteomes" id="UP000572635">
    <property type="component" value="Unassembled WGS sequence"/>
</dbReference>
<comment type="caution">
    <text evidence="2">The sequence shown here is derived from an EMBL/GenBank/DDBJ whole genome shotgun (WGS) entry which is preliminary data.</text>
</comment>
<reference evidence="2 3" key="1">
    <citation type="submission" date="2020-08" db="EMBL/GenBank/DDBJ databases">
        <title>Sequencing the genomes of 1000 actinobacteria strains.</title>
        <authorList>
            <person name="Klenk H.-P."/>
        </authorList>
    </citation>
    <scope>NUCLEOTIDE SEQUENCE [LARGE SCALE GENOMIC DNA]</scope>
    <source>
        <strain evidence="2 3">DSM 44551</strain>
    </source>
</reference>
<dbReference type="EMBL" id="JACHDB010000001">
    <property type="protein sequence ID" value="MBB5432058.1"/>
    <property type="molecule type" value="Genomic_DNA"/>
</dbReference>
<keyword evidence="1" id="KW-1133">Transmembrane helix</keyword>
<feature type="transmembrane region" description="Helical" evidence="1">
    <location>
        <begin position="40"/>
        <end position="57"/>
    </location>
</feature>
<sequence length="114" mass="11982">MPGVRERGAPVPPTAKAAFAALLAVAGMLMLWVWTGAPGWALGGCALLAAVVLRYAVPRPALPHAELHGGPLDGHRVPALPPPGRTVVLRGPDGTRIRYRRDGSGRLRHVAPPR</sequence>
<keyword evidence="1" id="KW-0812">Transmembrane</keyword>
<protein>
    <submittedName>
        <fullName evidence="2">Uncharacterized protein</fullName>
    </submittedName>
</protein>
<evidence type="ECO:0000313" key="3">
    <source>
        <dbReference type="Proteomes" id="UP000572635"/>
    </source>
</evidence>
<accession>A0A7W8QKC8</accession>